<organism evidence="2 3">
    <name type="scientific">Pirellulimonas nuda</name>
    <dbReference type="NCBI Taxonomy" id="2528009"/>
    <lineage>
        <taxon>Bacteria</taxon>
        <taxon>Pseudomonadati</taxon>
        <taxon>Planctomycetota</taxon>
        <taxon>Planctomycetia</taxon>
        <taxon>Pirellulales</taxon>
        <taxon>Lacipirellulaceae</taxon>
        <taxon>Pirellulimonas</taxon>
    </lineage>
</organism>
<evidence type="ECO:0000259" key="1">
    <source>
        <dbReference type="Pfam" id="PF01966"/>
    </source>
</evidence>
<dbReference type="GO" id="GO:0004810">
    <property type="term" value="F:CCA tRNA nucleotidyltransferase activity"/>
    <property type="evidence" value="ECO:0007669"/>
    <property type="project" value="UniProtKB-EC"/>
</dbReference>
<proteinExistence type="predicted"/>
<keyword evidence="3" id="KW-1185">Reference proteome</keyword>
<dbReference type="Pfam" id="PF01966">
    <property type="entry name" value="HD"/>
    <property type="match status" value="1"/>
</dbReference>
<name>A0A518DJ95_9BACT</name>
<dbReference type="AlphaFoldDB" id="A0A518DJ95"/>
<evidence type="ECO:0000313" key="2">
    <source>
        <dbReference type="EMBL" id="QDU91538.1"/>
    </source>
</evidence>
<dbReference type="EMBL" id="CP036291">
    <property type="protein sequence ID" value="QDU91538.1"/>
    <property type="molecule type" value="Genomic_DNA"/>
</dbReference>
<dbReference type="SUPFAM" id="SSF109604">
    <property type="entry name" value="HD-domain/PDEase-like"/>
    <property type="match status" value="1"/>
</dbReference>
<gene>
    <name evidence="2" type="primary">cca</name>
    <name evidence="2" type="ORF">Pla175_49670</name>
</gene>
<protein>
    <submittedName>
        <fullName evidence="2">Multifunctional CCA protein</fullName>
        <ecNumber evidence="2">2.7.7.72</ecNumber>
    </submittedName>
</protein>
<dbReference type="InterPro" id="IPR003607">
    <property type="entry name" value="HD/PDEase_dom"/>
</dbReference>
<keyword evidence="2" id="KW-0808">Transferase</keyword>
<accession>A0A518DJ95</accession>
<dbReference type="RefSeq" id="WP_145291709.1">
    <property type="nucleotide sequence ID" value="NZ_CP036291.1"/>
</dbReference>
<dbReference type="Gene3D" id="1.10.3210.10">
    <property type="entry name" value="Hypothetical protein af1432"/>
    <property type="match status" value="1"/>
</dbReference>
<feature type="domain" description="HD" evidence="1">
    <location>
        <begin position="243"/>
        <end position="339"/>
    </location>
</feature>
<dbReference type="EC" id="2.7.7.72" evidence="2"/>
<sequence length="367" mass="42048">METSKLRRQIAYEAARLMYERQESEYYRAKLKAARRFGRGWVKPADLPSNAEVRDQVQLLARLHEGDQRTADLQQMRLAALRMMRLLARFRPRLIGSVLTGHTRRGSDIDLHLFSDSLHAVTGVLEQEGMTYDVERKQVRKEGEQRVYRHIHVPQEHLFELTVYAADMAHHVFKSSITGKAIERVSIAELEQFLEREYPGVDIEQTLRDASEGIDRYQLYEVLLLPLENVRQHPVHHPEGDALYHSLQVFDLACNALPYDEEFLTAALLHDIGKGIDPADHVAAGLEAVAGIVTERPAWLIENHMQAHAIADGTIGWRRLRRLKESESFQELVLLGQCDRGGRRRGVEASDLYEAIAYLRELRAMCG</sequence>
<evidence type="ECO:0000313" key="3">
    <source>
        <dbReference type="Proteomes" id="UP000317429"/>
    </source>
</evidence>
<dbReference type="KEGG" id="pnd:Pla175_49670"/>
<dbReference type="CDD" id="cd00077">
    <property type="entry name" value="HDc"/>
    <property type="match status" value="1"/>
</dbReference>
<dbReference type="Proteomes" id="UP000317429">
    <property type="component" value="Chromosome"/>
</dbReference>
<dbReference type="InterPro" id="IPR006674">
    <property type="entry name" value="HD_domain"/>
</dbReference>
<keyword evidence="2" id="KW-0548">Nucleotidyltransferase</keyword>
<dbReference type="OrthoDB" id="9805698at2"/>
<reference evidence="2 3" key="1">
    <citation type="submission" date="2019-02" db="EMBL/GenBank/DDBJ databases">
        <title>Deep-cultivation of Planctomycetes and their phenomic and genomic characterization uncovers novel biology.</title>
        <authorList>
            <person name="Wiegand S."/>
            <person name="Jogler M."/>
            <person name="Boedeker C."/>
            <person name="Pinto D."/>
            <person name="Vollmers J."/>
            <person name="Rivas-Marin E."/>
            <person name="Kohn T."/>
            <person name="Peeters S.H."/>
            <person name="Heuer A."/>
            <person name="Rast P."/>
            <person name="Oberbeckmann S."/>
            <person name="Bunk B."/>
            <person name="Jeske O."/>
            <person name="Meyerdierks A."/>
            <person name="Storesund J.E."/>
            <person name="Kallscheuer N."/>
            <person name="Luecker S."/>
            <person name="Lage O.M."/>
            <person name="Pohl T."/>
            <person name="Merkel B.J."/>
            <person name="Hornburger P."/>
            <person name="Mueller R.-W."/>
            <person name="Bruemmer F."/>
            <person name="Labrenz M."/>
            <person name="Spormann A.M."/>
            <person name="Op den Camp H."/>
            <person name="Overmann J."/>
            <person name="Amann R."/>
            <person name="Jetten M.S.M."/>
            <person name="Mascher T."/>
            <person name="Medema M.H."/>
            <person name="Devos D.P."/>
            <person name="Kaster A.-K."/>
            <person name="Ovreas L."/>
            <person name="Rohde M."/>
            <person name="Galperin M.Y."/>
            <person name="Jogler C."/>
        </authorList>
    </citation>
    <scope>NUCLEOTIDE SEQUENCE [LARGE SCALE GENOMIC DNA]</scope>
    <source>
        <strain evidence="2 3">Pla175</strain>
    </source>
</reference>